<reference evidence="1 2" key="1">
    <citation type="journal article" date="2018" name="Nat. Ecol. Evol.">
        <title>Pezizomycetes genomes reveal the molecular basis of ectomycorrhizal truffle lifestyle.</title>
        <authorList>
            <person name="Murat C."/>
            <person name="Payen T."/>
            <person name="Noel B."/>
            <person name="Kuo A."/>
            <person name="Morin E."/>
            <person name="Chen J."/>
            <person name="Kohler A."/>
            <person name="Krizsan K."/>
            <person name="Balestrini R."/>
            <person name="Da Silva C."/>
            <person name="Montanini B."/>
            <person name="Hainaut M."/>
            <person name="Levati E."/>
            <person name="Barry K.W."/>
            <person name="Belfiori B."/>
            <person name="Cichocki N."/>
            <person name="Clum A."/>
            <person name="Dockter R.B."/>
            <person name="Fauchery L."/>
            <person name="Guy J."/>
            <person name="Iotti M."/>
            <person name="Le Tacon F."/>
            <person name="Lindquist E.A."/>
            <person name="Lipzen A."/>
            <person name="Malagnac F."/>
            <person name="Mello A."/>
            <person name="Molinier V."/>
            <person name="Miyauchi S."/>
            <person name="Poulain J."/>
            <person name="Riccioni C."/>
            <person name="Rubini A."/>
            <person name="Sitrit Y."/>
            <person name="Splivallo R."/>
            <person name="Traeger S."/>
            <person name="Wang M."/>
            <person name="Zifcakova L."/>
            <person name="Wipf D."/>
            <person name="Zambonelli A."/>
            <person name="Paolocci F."/>
            <person name="Nowrousian M."/>
            <person name="Ottonello S."/>
            <person name="Baldrian P."/>
            <person name="Spatafora J.W."/>
            <person name="Henrissat B."/>
            <person name="Nagy L.G."/>
            <person name="Aury J.M."/>
            <person name="Wincker P."/>
            <person name="Grigoriev I.V."/>
            <person name="Bonfante P."/>
            <person name="Martin F.M."/>
        </authorList>
    </citation>
    <scope>NUCLEOTIDE SEQUENCE [LARGE SCALE GENOMIC DNA]</scope>
    <source>
        <strain evidence="1 2">120613-1</strain>
    </source>
</reference>
<gene>
    <name evidence="1" type="ORF">L873DRAFT_792126</name>
</gene>
<accession>A0A3N4K4E0</accession>
<proteinExistence type="predicted"/>
<evidence type="ECO:0000313" key="1">
    <source>
        <dbReference type="EMBL" id="RPB05440.1"/>
    </source>
</evidence>
<organism evidence="1 2">
    <name type="scientific">Choiromyces venosus 120613-1</name>
    <dbReference type="NCBI Taxonomy" id="1336337"/>
    <lineage>
        <taxon>Eukaryota</taxon>
        <taxon>Fungi</taxon>
        <taxon>Dikarya</taxon>
        <taxon>Ascomycota</taxon>
        <taxon>Pezizomycotina</taxon>
        <taxon>Pezizomycetes</taxon>
        <taxon>Pezizales</taxon>
        <taxon>Tuberaceae</taxon>
        <taxon>Choiromyces</taxon>
    </lineage>
</organism>
<keyword evidence="2" id="KW-1185">Reference proteome</keyword>
<dbReference type="Proteomes" id="UP000276215">
    <property type="component" value="Unassembled WGS sequence"/>
</dbReference>
<evidence type="ECO:0000313" key="2">
    <source>
        <dbReference type="Proteomes" id="UP000276215"/>
    </source>
</evidence>
<dbReference type="AlphaFoldDB" id="A0A3N4K4E0"/>
<name>A0A3N4K4E0_9PEZI</name>
<sequence length="75" mass="9331">MERAKKGRYPRSPWTTIRTYRSLWWSIWLVTSYKKHILQKVCFYVRLDYYCSVEERGGIVSGWVCFFFHMYVWCM</sequence>
<dbReference type="EMBL" id="ML120353">
    <property type="protein sequence ID" value="RPB05440.1"/>
    <property type="molecule type" value="Genomic_DNA"/>
</dbReference>
<protein>
    <submittedName>
        <fullName evidence="1">Uncharacterized protein</fullName>
    </submittedName>
</protein>